<name>A0A7J0DB72_9ERIC</name>
<reference evidence="3" key="1">
    <citation type="submission" date="2019-07" db="EMBL/GenBank/DDBJ databases">
        <title>De Novo Assembly of kiwifruit Actinidia rufa.</title>
        <authorList>
            <person name="Sugita-Konishi S."/>
            <person name="Sato K."/>
            <person name="Mori E."/>
            <person name="Abe Y."/>
            <person name="Kisaki G."/>
            <person name="Hamano K."/>
            <person name="Suezawa K."/>
            <person name="Otani M."/>
            <person name="Fukuda T."/>
            <person name="Manabe T."/>
            <person name="Gomi K."/>
            <person name="Tabuchi M."/>
            <person name="Akimitsu K."/>
            <person name="Kataoka I."/>
        </authorList>
    </citation>
    <scope>NUCLEOTIDE SEQUENCE [LARGE SCALE GENOMIC DNA]</scope>
    <source>
        <strain evidence="3">cv. Fuchu</strain>
    </source>
</reference>
<proteinExistence type="predicted"/>
<dbReference type="Proteomes" id="UP000585474">
    <property type="component" value="Unassembled WGS sequence"/>
</dbReference>
<gene>
    <name evidence="2" type="ORF">Acr_00g0017410</name>
</gene>
<feature type="compositionally biased region" description="Gly residues" evidence="1">
    <location>
        <begin position="69"/>
        <end position="80"/>
    </location>
</feature>
<keyword evidence="3" id="KW-1185">Reference proteome</keyword>
<evidence type="ECO:0000256" key="1">
    <source>
        <dbReference type="SAM" id="MobiDB-lite"/>
    </source>
</evidence>
<comment type="caution">
    <text evidence="2">The sequence shown here is derived from an EMBL/GenBank/DDBJ whole genome shotgun (WGS) entry which is preliminary data.</text>
</comment>
<accession>A0A7J0DB72</accession>
<organism evidence="2 3">
    <name type="scientific">Actinidia rufa</name>
    <dbReference type="NCBI Taxonomy" id="165716"/>
    <lineage>
        <taxon>Eukaryota</taxon>
        <taxon>Viridiplantae</taxon>
        <taxon>Streptophyta</taxon>
        <taxon>Embryophyta</taxon>
        <taxon>Tracheophyta</taxon>
        <taxon>Spermatophyta</taxon>
        <taxon>Magnoliopsida</taxon>
        <taxon>eudicotyledons</taxon>
        <taxon>Gunneridae</taxon>
        <taxon>Pentapetalae</taxon>
        <taxon>asterids</taxon>
        <taxon>Ericales</taxon>
        <taxon>Actinidiaceae</taxon>
        <taxon>Actinidia</taxon>
    </lineage>
</organism>
<evidence type="ECO:0000313" key="3">
    <source>
        <dbReference type="Proteomes" id="UP000585474"/>
    </source>
</evidence>
<dbReference type="AlphaFoldDB" id="A0A7J0DB72"/>
<protein>
    <submittedName>
        <fullName evidence="2">Uncharacterized protein</fullName>
    </submittedName>
</protein>
<dbReference type="EMBL" id="BJWL01000145">
    <property type="protein sequence ID" value="GFS31452.1"/>
    <property type="molecule type" value="Genomic_DNA"/>
</dbReference>
<evidence type="ECO:0000313" key="2">
    <source>
        <dbReference type="EMBL" id="GFS31452.1"/>
    </source>
</evidence>
<sequence length="121" mass="12634">MEGVDEGSGRGSLGCLGAWSLEFDVLFGVLKGLVFWVFGPVILGEGCLGGVDSEVFYDDDDGGDDDKGGFGSKCSGGVGGDNSPRDAPEDIVLVFGFVLHVLRGCIGNLRFDEKVAFGYSN</sequence>
<feature type="region of interest" description="Disordered" evidence="1">
    <location>
        <begin position="60"/>
        <end position="83"/>
    </location>
</feature>